<dbReference type="SMART" id="SM00020">
    <property type="entry name" value="Tryp_SPc"/>
    <property type="match status" value="1"/>
</dbReference>
<keyword evidence="3 8" id="KW-0720">Serine protease</keyword>
<comment type="caution">
    <text evidence="7">Lacks conserved residue(s) required for the propagation of feature annotation.</text>
</comment>
<accession>A0A8J1M573</accession>
<dbReference type="CTD" id="397830"/>
<dbReference type="Gene3D" id="2.40.10.10">
    <property type="entry name" value="Trypsin-like serine proteases"/>
    <property type="match status" value="1"/>
</dbReference>
<evidence type="ECO:0000256" key="3">
    <source>
        <dbReference type="ARBA" id="ARBA00022825"/>
    </source>
</evidence>
<evidence type="ECO:0000259" key="11">
    <source>
        <dbReference type="PROSITE" id="PS50287"/>
    </source>
</evidence>
<dbReference type="InterPro" id="IPR036055">
    <property type="entry name" value="LDL_receptor-like_sf"/>
</dbReference>
<keyword evidence="9" id="KW-0472">Membrane</keyword>
<keyword evidence="5" id="KW-0325">Glycoprotein</keyword>
<evidence type="ECO:0000256" key="5">
    <source>
        <dbReference type="ARBA" id="ARBA00023180"/>
    </source>
</evidence>
<dbReference type="Pfam" id="PF15494">
    <property type="entry name" value="SRCR_2"/>
    <property type="match status" value="1"/>
</dbReference>
<feature type="domain" description="Peptidase S1" evidence="10">
    <location>
        <begin position="531"/>
        <end position="764"/>
    </location>
</feature>
<proteinExistence type="predicted"/>
<dbReference type="InterPro" id="IPR009003">
    <property type="entry name" value="Peptidase_S1_PA"/>
</dbReference>
<keyword evidence="9 13" id="KW-0812">Transmembrane</keyword>
<evidence type="ECO:0000256" key="4">
    <source>
        <dbReference type="ARBA" id="ARBA00023157"/>
    </source>
</evidence>
<keyword evidence="12" id="KW-1185">Reference proteome</keyword>
<dbReference type="SMART" id="SM00202">
    <property type="entry name" value="SR"/>
    <property type="match status" value="1"/>
</dbReference>
<dbReference type="InterPro" id="IPR001190">
    <property type="entry name" value="SRCR"/>
</dbReference>
<dbReference type="PROSITE" id="PS00135">
    <property type="entry name" value="TRYPSIN_SER"/>
    <property type="match status" value="1"/>
</dbReference>
<keyword evidence="1 8" id="KW-0645">Protease</keyword>
<dbReference type="PROSITE" id="PS00134">
    <property type="entry name" value="TRYPSIN_HIS"/>
    <property type="match status" value="1"/>
</dbReference>
<evidence type="ECO:0000256" key="2">
    <source>
        <dbReference type="ARBA" id="ARBA00022801"/>
    </source>
</evidence>
<dbReference type="InterPro" id="IPR002172">
    <property type="entry name" value="LDrepeatLR_classA_rpt"/>
</dbReference>
<feature type="disulfide bond" evidence="6">
    <location>
        <begin position="408"/>
        <end position="423"/>
    </location>
</feature>
<feature type="transmembrane region" description="Helical" evidence="9">
    <location>
        <begin position="60"/>
        <end position="84"/>
    </location>
</feature>
<evidence type="ECO:0000256" key="6">
    <source>
        <dbReference type="PROSITE-ProRule" id="PRU00124"/>
    </source>
</evidence>
<dbReference type="GO" id="GO:0004252">
    <property type="term" value="F:serine-type endopeptidase activity"/>
    <property type="evidence" value="ECO:0007669"/>
    <property type="project" value="InterPro"/>
</dbReference>
<dbReference type="PANTHER" id="PTHR24252">
    <property type="entry name" value="ACROSIN-RELATED"/>
    <property type="match status" value="1"/>
</dbReference>
<dbReference type="Gene3D" id="4.10.400.10">
    <property type="entry name" value="Low-density Lipoprotein Receptor"/>
    <property type="match status" value="7"/>
</dbReference>
<gene>
    <name evidence="13" type="primary">tmprss2.3.L</name>
    <name evidence="13" type="synonym">pp9284</name>
    <name evidence="13" type="synonym">prss10</name>
    <name evidence="13" type="synonym">tmprss2</name>
    <name evidence="13" type="synonym">tmprss2.L</name>
    <name evidence="13" type="synonym">xesp-2</name>
</gene>
<keyword evidence="9" id="KW-1133">Transmembrane helix</keyword>
<feature type="disulfide bond" evidence="6">
    <location>
        <begin position="145"/>
        <end position="160"/>
    </location>
</feature>
<name>A0A8J1M573_XENLA</name>
<dbReference type="AlphaFoldDB" id="A0A8J1M573"/>
<feature type="disulfide bond" evidence="6">
    <location>
        <begin position="110"/>
        <end position="125"/>
    </location>
</feature>
<feature type="domain" description="SRCR" evidence="11">
    <location>
        <begin position="424"/>
        <end position="464"/>
    </location>
</feature>
<dbReference type="Proteomes" id="UP000186698">
    <property type="component" value="Chromosome 2L"/>
</dbReference>
<sequence length="767" mass="86102">MEPAVYVIPDNNLEQPPVYDVVSNTQVQPAPIPYNTQVHSNQFVAASPISPFQWSFRKKVLISIGTVSIVAAVIVASVLTGYFVSTTQSVPYCQKRCSYSSKCIYGYQICDGVQDCPYGDDERNCATTCLYCSYSYTCIYYYQICNGVQDCPYGDDERNCATKTPSTPTCQMYCSYYYTCIYGYQICNGVQDCPYGDDERNCATKTPSIPTCQMYCSYTSTCIYGYQICNGVQDCAYGDDERNCATKTPSIPTCQLYCSYYYTCIYAYQICNGVLDCPFGDDERNCVIATTGTPTCQIYCWDFMFDYTCIYAYQMCDGVRQCYYGDDERNCVTATTTTATTTSPPTCQIYCMNFMYYYTCIYAYQMCDGVRQCYYGDDELNCDTRTTTAYCEKRCGSSVSCVLSSQWCDGESDCPYGEDEMSCVRLYGADFQLQVYYTSVSAWLPVCSDYWNDDFGRFACQDFGYNGSSYNRYDTLMSPYAPNGYFKLYSGYWRSKFYTSVQYSSYCYSGNVVSLHCISCGISNNSLVSRIVGGTFANLGNWPWQVNLQYITGVLCGGSIISPKWIVTAAHCVYGSYSSASEWRVFAGTLTKPSYYNAGAYFVERIIVHPGYKSYTYDNDIALMKLRDEITFGYATQPVCLPNSGMFWEAGTTTWISGWGSTYEGGSVSTYLKYAAIPLIDSNVCNQSYVYNGQITSSMICAGYLSGGVDTCQGDSGGPLVNKRNGTWWLVGDTSWGDGCARANKPGVYGNVTTFLEWIYLQMRTYR</sequence>
<dbReference type="PANTHER" id="PTHR24252:SF24">
    <property type="entry name" value="TRANSMEMBRANE PROTEASE SERINE 2-LIKE ISOFORM X1"/>
    <property type="match status" value="1"/>
</dbReference>
<dbReference type="SMART" id="SM00192">
    <property type="entry name" value="LDLa"/>
    <property type="match status" value="8"/>
</dbReference>
<protein>
    <submittedName>
        <fullName evidence="13">Transmembrane serine protease 2 L homeolog isoform X1</fullName>
    </submittedName>
</protein>
<dbReference type="GeneID" id="397830"/>
<dbReference type="SUPFAM" id="SSF50494">
    <property type="entry name" value="Trypsin-like serine proteases"/>
    <property type="match status" value="1"/>
</dbReference>
<organism evidence="12 13">
    <name type="scientific">Xenopus laevis</name>
    <name type="common">African clawed frog</name>
    <dbReference type="NCBI Taxonomy" id="8355"/>
    <lineage>
        <taxon>Eukaryota</taxon>
        <taxon>Metazoa</taxon>
        <taxon>Chordata</taxon>
        <taxon>Craniata</taxon>
        <taxon>Vertebrata</taxon>
        <taxon>Euteleostomi</taxon>
        <taxon>Amphibia</taxon>
        <taxon>Batrachia</taxon>
        <taxon>Anura</taxon>
        <taxon>Pipoidea</taxon>
        <taxon>Pipidae</taxon>
        <taxon>Xenopodinae</taxon>
        <taxon>Xenopus</taxon>
        <taxon>Xenopus</taxon>
    </lineage>
</organism>
<dbReference type="InterPro" id="IPR036772">
    <property type="entry name" value="SRCR-like_dom_sf"/>
</dbReference>
<dbReference type="SUPFAM" id="SSF56487">
    <property type="entry name" value="SRCR-like"/>
    <property type="match status" value="1"/>
</dbReference>
<dbReference type="PROSITE" id="PS50068">
    <property type="entry name" value="LDLRA_2"/>
    <property type="match status" value="7"/>
</dbReference>
<evidence type="ECO:0000256" key="9">
    <source>
        <dbReference type="SAM" id="Phobius"/>
    </source>
</evidence>
<dbReference type="FunFam" id="4.10.400.10:FF:000226">
    <property type="entry name" value="Corin, isoform B"/>
    <property type="match status" value="2"/>
</dbReference>
<evidence type="ECO:0000256" key="8">
    <source>
        <dbReference type="RuleBase" id="RU363034"/>
    </source>
</evidence>
<dbReference type="FunFam" id="2.40.10.10:FF:000442">
    <property type="match status" value="1"/>
</dbReference>
<evidence type="ECO:0000256" key="7">
    <source>
        <dbReference type="PROSITE-ProRule" id="PRU00196"/>
    </source>
</evidence>
<dbReference type="InterPro" id="IPR033116">
    <property type="entry name" value="TRYPSIN_SER"/>
</dbReference>
<evidence type="ECO:0000256" key="1">
    <source>
        <dbReference type="ARBA" id="ARBA00022670"/>
    </source>
</evidence>
<feature type="disulfide bond" evidence="6">
    <location>
        <begin position="271"/>
        <end position="286"/>
    </location>
</feature>
<dbReference type="RefSeq" id="XP_041436834.1">
    <property type="nucleotide sequence ID" value="XM_041580900.1"/>
</dbReference>
<evidence type="ECO:0000259" key="10">
    <source>
        <dbReference type="PROSITE" id="PS50240"/>
    </source>
</evidence>
<dbReference type="InterPro" id="IPR043504">
    <property type="entry name" value="Peptidase_S1_PA_chymotrypsin"/>
</dbReference>
<feature type="disulfide bond" evidence="6">
    <location>
        <begin position="229"/>
        <end position="244"/>
    </location>
</feature>
<dbReference type="Gene3D" id="3.10.250.10">
    <property type="entry name" value="SRCR-like domain"/>
    <property type="match status" value="1"/>
</dbReference>
<reference evidence="13" key="1">
    <citation type="submission" date="2025-08" db="UniProtKB">
        <authorList>
            <consortium name="RefSeq"/>
        </authorList>
    </citation>
    <scope>IDENTIFICATION</scope>
    <source>
        <strain evidence="13">J_2021</strain>
        <tissue evidence="13">Erythrocytes</tissue>
    </source>
</reference>
<keyword evidence="2 8" id="KW-0378">Hydrolase</keyword>
<dbReference type="InterPro" id="IPR001254">
    <property type="entry name" value="Trypsin_dom"/>
</dbReference>
<dbReference type="Pfam" id="PF00089">
    <property type="entry name" value="Trypsin"/>
    <property type="match status" value="1"/>
</dbReference>
<dbReference type="PROSITE" id="PS50287">
    <property type="entry name" value="SRCR_2"/>
    <property type="match status" value="1"/>
</dbReference>
<evidence type="ECO:0000313" key="13">
    <source>
        <dbReference type="RefSeq" id="XP_041436834.1"/>
    </source>
</evidence>
<dbReference type="PRINTS" id="PR00261">
    <property type="entry name" value="LDLRECEPTOR"/>
</dbReference>
<dbReference type="GO" id="GO:0016020">
    <property type="term" value="C:membrane"/>
    <property type="evidence" value="ECO:0007669"/>
    <property type="project" value="InterPro"/>
</dbReference>
<keyword evidence="4 6" id="KW-1015">Disulfide bond</keyword>
<dbReference type="PROSITE" id="PS50240">
    <property type="entry name" value="TRYPSIN_DOM"/>
    <property type="match status" value="1"/>
</dbReference>
<evidence type="ECO:0000313" key="12">
    <source>
        <dbReference type="Proteomes" id="UP000186698"/>
    </source>
</evidence>
<dbReference type="InterPro" id="IPR018114">
    <property type="entry name" value="TRYPSIN_HIS"/>
</dbReference>
<feature type="disulfide bond" evidence="6">
    <location>
        <begin position="316"/>
        <end position="331"/>
    </location>
</feature>
<dbReference type="GO" id="GO:0006508">
    <property type="term" value="P:proteolysis"/>
    <property type="evidence" value="ECO:0007669"/>
    <property type="project" value="UniProtKB-KW"/>
</dbReference>
<dbReference type="CDD" id="cd00190">
    <property type="entry name" value="Tryp_SPc"/>
    <property type="match status" value="1"/>
</dbReference>
<dbReference type="SUPFAM" id="SSF57424">
    <property type="entry name" value="LDL receptor-like module"/>
    <property type="match status" value="7"/>
</dbReference>
<dbReference type="CDD" id="cd00112">
    <property type="entry name" value="LDLa"/>
    <property type="match status" value="7"/>
</dbReference>
<feature type="disulfide bond" evidence="6">
    <location>
        <begin position="187"/>
        <end position="202"/>
    </location>
</feature>